<dbReference type="eggNOG" id="COG0191">
    <property type="taxonomic scope" value="Bacteria"/>
</dbReference>
<dbReference type="SUPFAM" id="SSF51569">
    <property type="entry name" value="Aldolase"/>
    <property type="match status" value="1"/>
</dbReference>
<evidence type="ECO:0000313" key="4">
    <source>
        <dbReference type="EMBL" id="EFV01588.1"/>
    </source>
</evidence>
<dbReference type="PANTHER" id="PTHR30304:SF0">
    <property type="entry name" value="D-TAGATOSE-1,6-BISPHOSPHATE ALDOLASE SUBUNIT GATY-RELATED"/>
    <property type="match status" value="1"/>
</dbReference>
<evidence type="ECO:0000256" key="2">
    <source>
        <dbReference type="PIRSR" id="PIRSR001359-2"/>
    </source>
</evidence>
<dbReference type="GO" id="GO:0008270">
    <property type="term" value="F:zinc ion binding"/>
    <property type="evidence" value="ECO:0007669"/>
    <property type="project" value="InterPro"/>
</dbReference>
<keyword evidence="5" id="KW-1185">Reference proteome</keyword>
<feature type="binding site" evidence="2">
    <location>
        <position position="185"/>
    </location>
    <ligand>
        <name>dihydroxyacetone phosphate</name>
        <dbReference type="ChEBI" id="CHEBI:57642"/>
    </ligand>
</feature>
<evidence type="ECO:0000256" key="1">
    <source>
        <dbReference type="PIRSR" id="PIRSR001359-1"/>
    </source>
</evidence>
<dbReference type="PANTHER" id="PTHR30304">
    <property type="entry name" value="D-TAGATOSE-1,6-BISPHOSPHATE ALDOLASE"/>
    <property type="match status" value="1"/>
</dbReference>
<dbReference type="OrthoDB" id="9803995at2"/>
<feature type="binding site" evidence="3">
    <location>
        <position position="82"/>
    </location>
    <ligand>
        <name>Zn(2+)</name>
        <dbReference type="ChEBI" id="CHEBI:29105"/>
        <label>1</label>
        <note>catalytic</note>
    </ligand>
</feature>
<accession>E6MG48</accession>
<feature type="binding site" evidence="3">
    <location>
        <position position="184"/>
    </location>
    <ligand>
        <name>Zn(2+)</name>
        <dbReference type="ChEBI" id="CHEBI:29105"/>
        <label>1</label>
        <note>catalytic</note>
    </ligand>
</feature>
<feature type="binding site" evidence="2">
    <location>
        <begin position="213"/>
        <end position="215"/>
    </location>
    <ligand>
        <name>dihydroxyacetone phosphate</name>
        <dbReference type="ChEBI" id="CHEBI:57642"/>
    </ligand>
</feature>
<comment type="caution">
    <text evidence="4">The sequence shown here is derived from an EMBL/GenBank/DDBJ whole genome shotgun (WGS) entry which is preliminary data.</text>
</comment>
<dbReference type="AlphaFoldDB" id="E6MG48"/>
<name>E6MG48_9FIRM</name>
<dbReference type="InterPro" id="IPR000771">
    <property type="entry name" value="FBA_II"/>
</dbReference>
<dbReference type="Gene3D" id="3.20.20.70">
    <property type="entry name" value="Aldolase class I"/>
    <property type="match status" value="1"/>
</dbReference>
<feature type="binding site" evidence="3">
    <location>
        <position position="212"/>
    </location>
    <ligand>
        <name>Zn(2+)</name>
        <dbReference type="ChEBI" id="CHEBI:29105"/>
        <label>1</label>
        <note>catalytic</note>
    </ligand>
</feature>
<feature type="binding site" evidence="3">
    <location>
        <position position="103"/>
    </location>
    <ligand>
        <name>Zn(2+)</name>
        <dbReference type="ChEBI" id="CHEBI:29105"/>
        <label>2</label>
    </ligand>
</feature>
<dbReference type="GO" id="GO:0016832">
    <property type="term" value="F:aldehyde-lyase activity"/>
    <property type="evidence" value="ECO:0007669"/>
    <property type="project" value="InterPro"/>
</dbReference>
<organism evidence="4 5">
    <name type="scientific">Pseudoramibacter alactolyticus ATCC 23263</name>
    <dbReference type="NCBI Taxonomy" id="887929"/>
    <lineage>
        <taxon>Bacteria</taxon>
        <taxon>Bacillati</taxon>
        <taxon>Bacillota</taxon>
        <taxon>Clostridia</taxon>
        <taxon>Eubacteriales</taxon>
        <taxon>Eubacteriaceae</taxon>
        <taxon>Pseudoramibacter</taxon>
    </lineage>
</organism>
<keyword evidence="3" id="KW-0479">Metal-binding</keyword>
<dbReference type="STRING" id="887929.HMP0721_0981"/>
<dbReference type="EMBL" id="AEQN01000016">
    <property type="protein sequence ID" value="EFV01588.1"/>
    <property type="molecule type" value="Genomic_DNA"/>
</dbReference>
<dbReference type="GO" id="GO:0005975">
    <property type="term" value="P:carbohydrate metabolic process"/>
    <property type="evidence" value="ECO:0007669"/>
    <property type="project" value="InterPro"/>
</dbReference>
<feature type="active site" description="Proton donor" evidence="1">
    <location>
        <position position="81"/>
    </location>
</feature>
<reference evidence="4 5" key="1">
    <citation type="submission" date="2010-12" db="EMBL/GenBank/DDBJ databases">
        <authorList>
            <person name="Muzny D."/>
            <person name="Qin X."/>
            <person name="Deng J."/>
            <person name="Jiang H."/>
            <person name="Liu Y."/>
            <person name="Qu J."/>
            <person name="Song X.-Z."/>
            <person name="Zhang L."/>
            <person name="Thornton R."/>
            <person name="Coyle M."/>
            <person name="Francisco L."/>
            <person name="Jackson L."/>
            <person name="Javaid M."/>
            <person name="Korchina V."/>
            <person name="Kovar C."/>
            <person name="Mata R."/>
            <person name="Mathew T."/>
            <person name="Ngo R."/>
            <person name="Nguyen L."/>
            <person name="Nguyen N."/>
            <person name="Okwuonu G."/>
            <person name="Ongeri F."/>
            <person name="Pham C."/>
            <person name="Simmons D."/>
            <person name="Wilczek-Boney K."/>
            <person name="Hale W."/>
            <person name="Jakkamsetti A."/>
            <person name="Pham P."/>
            <person name="Ruth R."/>
            <person name="San Lucas F."/>
            <person name="Warren J."/>
            <person name="Zhang J."/>
            <person name="Zhao Z."/>
            <person name="Zhou C."/>
            <person name="Zhu D."/>
            <person name="Lee S."/>
            <person name="Bess C."/>
            <person name="Blankenburg K."/>
            <person name="Forbes L."/>
            <person name="Fu Q."/>
            <person name="Gubbala S."/>
            <person name="Hirani K."/>
            <person name="Jayaseelan J.C."/>
            <person name="Lara F."/>
            <person name="Munidasa M."/>
            <person name="Palculict T."/>
            <person name="Patil S."/>
            <person name="Pu L.-L."/>
            <person name="Saada N."/>
            <person name="Tang L."/>
            <person name="Weissenberger G."/>
            <person name="Zhu Y."/>
            <person name="Hemphill L."/>
            <person name="Shang Y."/>
            <person name="Youmans B."/>
            <person name="Ayvaz T."/>
            <person name="Ross M."/>
            <person name="Santibanez J."/>
            <person name="Aqrawi P."/>
            <person name="Gross S."/>
            <person name="Joshi V."/>
            <person name="Fowler G."/>
            <person name="Nazareth L."/>
            <person name="Reid J."/>
            <person name="Worley K."/>
            <person name="Petrosino J."/>
            <person name="Highlander S."/>
            <person name="Gibbs R."/>
        </authorList>
    </citation>
    <scope>NUCLEOTIDE SEQUENCE [LARGE SCALE GENOMIC DNA]</scope>
    <source>
        <strain evidence="4 5">ATCC 23263</strain>
    </source>
</reference>
<sequence>MLVDLKTLVDEAARRHRAVGAFNTVNLESVRAVIDAAEKRGEPVILQHAELHETIAPLTIIGPIMLDAAKRAQVPVCVHLDHGEDLAYLKQALDLGFTSVMIDASAKSFEENVAITQKVVVLAEQYGASVEAELGRVIRPASGGGCDDPVHLPPDAAYTDPEAAVKFAVATRIDALAIAFGTAHGVYAVKPELDVGRVVAVREAVGLPLVMHGGSGVSPADYRRAIQNGIAKVNYFTYMSLAGAAGVHALLQEKGERVRFDEMAEAARLAMQADVERAMALFAGE</sequence>
<dbReference type="RefSeq" id="WP_006598405.1">
    <property type="nucleotide sequence ID" value="NZ_GL622359.1"/>
</dbReference>
<keyword evidence="3" id="KW-0862">Zinc</keyword>
<protein>
    <submittedName>
        <fullName evidence="4">Ketose-bisphosphate aldolase</fullName>
    </submittedName>
</protein>
<gene>
    <name evidence="4" type="ORF">HMP0721_0981</name>
</gene>
<dbReference type="NCBIfam" id="TIGR00167">
    <property type="entry name" value="cbbA"/>
    <property type="match status" value="1"/>
</dbReference>
<feature type="binding site" evidence="3">
    <location>
        <position position="133"/>
    </location>
    <ligand>
        <name>Zn(2+)</name>
        <dbReference type="ChEBI" id="CHEBI:29105"/>
        <label>2</label>
    </ligand>
</feature>
<dbReference type="CDD" id="cd00947">
    <property type="entry name" value="TBP_aldolase_IIB"/>
    <property type="match status" value="1"/>
</dbReference>
<dbReference type="InterPro" id="IPR013785">
    <property type="entry name" value="Aldolase_TIM"/>
</dbReference>
<comment type="cofactor">
    <cofactor evidence="3">
        <name>Zn(2+)</name>
        <dbReference type="ChEBI" id="CHEBI:29105"/>
    </cofactor>
    <text evidence="3">Binds 2 Zn(2+) ions per subunit. One is catalytic and the other provides a structural contribution.</text>
</comment>
<dbReference type="InterPro" id="IPR050246">
    <property type="entry name" value="Class_II_FBP_aldolase"/>
</dbReference>
<proteinExistence type="predicted"/>
<dbReference type="Pfam" id="PF01116">
    <property type="entry name" value="F_bP_aldolase"/>
    <property type="match status" value="1"/>
</dbReference>
<dbReference type="PIRSF" id="PIRSF001359">
    <property type="entry name" value="F_bP_aldolase_II"/>
    <property type="match status" value="1"/>
</dbReference>
<feature type="binding site" evidence="2">
    <location>
        <begin position="234"/>
        <end position="237"/>
    </location>
    <ligand>
        <name>dihydroxyacetone phosphate</name>
        <dbReference type="ChEBI" id="CHEBI:57642"/>
    </ligand>
</feature>
<dbReference type="Proteomes" id="UP000004754">
    <property type="component" value="Unassembled WGS sequence"/>
</dbReference>
<evidence type="ECO:0000256" key="3">
    <source>
        <dbReference type="PIRSR" id="PIRSR001359-3"/>
    </source>
</evidence>
<evidence type="ECO:0000313" key="5">
    <source>
        <dbReference type="Proteomes" id="UP000004754"/>
    </source>
</evidence>
<dbReference type="HOGENOM" id="CLU_040088_1_0_9"/>